<accession>A0AA51YHR8</accession>
<organism evidence="2 3">
    <name type="scientific">Methanolobus mangrovi</name>
    <dbReference type="NCBI Taxonomy" id="3072977"/>
    <lineage>
        <taxon>Archaea</taxon>
        <taxon>Methanobacteriati</taxon>
        <taxon>Methanobacteriota</taxon>
        <taxon>Stenosarchaea group</taxon>
        <taxon>Methanomicrobia</taxon>
        <taxon>Methanosarcinales</taxon>
        <taxon>Methanosarcinaceae</taxon>
        <taxon>Methanolobus</taxon>
    </lineage>
</organism>
<dbReference type="HAMAP" id="MF_00763">
    <property type="entry name" value="UPF0305"/>
    <property type="match status" value="1"/>
</dbReference>
<proteinExistence type="inferred from homology"/>
<comment type="similarity">
    <text evidence="1">Belongs to the UPF0305 family.</text>
</comment>
<reference evidence="2" key="1">
    <citation type="submission" date="2023-08" db="EMBL/GenBank/DDBJ databases">
        <title>Methanolobus mangrovi sp. nov. and Methanolobus sediminis sp. nov, two novel methylotrophic methanogens isolated from mangrove sediments in China.</title>
        <authorList>
            <person name="Zhou J."/>
        </authorList>
    </citation>
    <scope>NUCLEOTIDE SEQUENCE</scope>
    <source>
        <strain evidence="2">FTZ2</strain>
    </source>
</reference>
<name>A0AA51YHR8_9EURY</name>
<dbReference type="Proteomes" id="UP001183006">
    <property type="component" value="Chromosome"/>
</dbReference>
<dbReference type="GeneID" id="84229098"/>
<gene>
    <name evidence="2" type="ORF">RE476_03115</name>
</gene>
<dbReference type="RefSeq" id="WP_309309548.1">
    <property type="nucleotide sequence ID" value="NZ_CP133594.1"/>
</dbReference>
<dbReference type="InterPro" id="IPR019215">
    <property type="entry name" value="DUF2115"/>
</dbReference>
<dbReference type="KEGG" id="mmav:RE476_03115"/>
<dbReference type="EMBL" id="CP133594">
    <property type="protein sequence ID" value="WMW23432.1"/>
    <property type="molecule type" value="Genomic_DNA"/>
</dbReference>
<keyword evidence="3" id="KW-1185">Reference proteome</keyword>
<evidence type="ECO:0000256" key="1">
    <source>
        <dbReference type="HAMAP-Rule" id="MF_00763"/>
    </source>
</evidence>
<protein>
    <recommendedName>
        <fullName evidence="1">UPF0305 protein RE476_03115</fullName>
    </recommendedName>
</protein>
<dbReference type="AlphaFoldDB" id="A0AA51YHR8"/>
<evidence type="ECO:0000313" key="2">
    <source>
        <dbReference type="EMBL" id="WMW23432.1"/>
    </source>
</evidence>
<dbReference type="Pfam" id="PF09888">
    <property type="entry name" value="DUF2115"/>
    <property type="match status" value="1"/>
</dbReference>
<sequence>MNSCELLFSLKKEASNLSSEHLIKINENKTEDIQSTRGSLRHNISCLARYNHKMFSELTDRDHPDISKEIDIEKLEDFTYRINKYMDEYAPDQRDLKEYIRIISTYLAFIVKEPLHPPGMFVTVNRMIFKNGSSYYCPVKSKHILEALSLCKYCVCKAID</sequence>
<evidence type="ECO:0000313" key="3">
    <source>
        <dbReference type="Proteomes" id="UP001183006"/>
    </source>
</evidence>